<comment type="caution">
    <text evidence="9">The sequence shown here is derived from an EMBL/GenBank/DDBJ whole genome shotgun (WGS) entry which is preliminary data.</text>
</comment>
<gene>
    <name evidence="9" type="ORF">DP107_05945</name>
</gene>
<keyword evidence="10" id="KW-1185">Reference proteome</keyword>
<dbReference type="AlphaFoldDB" id="A0A554NDB1"/>
<reference evidence="9 10" key="1">
    <citation type="submission" date="2018-06" db="EMBL/GenBank/DDBJ databases">
        <title>Natronomonas sp. F16-60 a new haloarchaeon isolated from a solar saltern of Isla Cristina, Huelva, Spain.</title>
        <authorList>
            <person name="Duran-Viseras A."/>
            <person name="Sanchez-Porro C."/>
            <person name="Ventosa A."/>
        </authorList>
    </citation>
    <scope>NUCLEOTIDE SEQUENCE [LARGE SCALE GENOMIC DNA]</scope>
    <source>
        <strain evidence="9 10">F16-60</strain>
    </source>
</reference>
<keyword evidence="6" id="KW-0902">Two-component regulatory system</keyword>
<evidence type="ECO:0000256" key="4">
    <source>
        <dbReference type="ARBA" id="ARBA00022679"/>
    </source>
</evidence>
<dbReference type="InterPro" id="IPR004358">
    <property type="entry name" value="Sig_transdc_His_kin-like_C"/>
</dbReference>
<dbReference type="EMBL" id="QMDX01000002">
    <property type="protein sequence ID" value="TSD15382.1"/>
    <property type="molecule type" value="Genomic_DNA"/>
</dbReference>
<evidence type="ECO:0000259" key="8">
    <source>
        <dbReference type="PROSITE" id="PS50109"/>
    </source>
</evidence>
<dbReference type="OrthoDB" id="8127at2157"/>
<keyword evidence="3" id="KW-0597">Phosphoprotein</keyword>
<comment type="catalytic activity">
    <reaction evidence="1">
        <text>ATP + protein L-histidine = ADP + protein N-phospho-L-histidine.</text>
        <dbReference type="EC" id="2.7.13.3"/>
    </reaction>
</comment>
<evidence type="ECO:0000313" key="10">
    <source>
        <dbReference type="Proteomes" id="UP000319894"/>
    </source>
</evidence>
<dbReference type="CDD" id="cd00082">
    <property type="entry name" value="HisKA"/>
    <property type="match status" value="1"/>
</dbReference>
<feature type="domain" description="Histidine kinase" evidence="8">
    <location>
        <begin position="140"/>
        <end position="373"/>
    </location>
</feature>
<dbReference type="PANTHER" id="PTHR43711:SF1">
    <property type="entry name" value="HISTIDINE KINASE 1"/>
    <property type="match status" value="1"/>
</dbReference>
<accession>A0A554NDB1</accession>
<dbReference type="Pfam" id="PF00512">
    <property type="entry name" value="HisKA"/>
    <property type="match status" value="1"/>
</dbReference>
<dbReference type="PRINTS" id="PR00344">
    <property type="entry name" value="BCTRLSENSOR"/>
</dbReference>
<dbReference type="SUPFAM" id="SSF55874">
    <property type="entry name" value="ATPase domain of HSP90 chaperone/DNA topoisomerase II/histidine kinase"/>
    <property type="match status" value="1"/>
</dbReference>
<dbReference type="InParanoid" id="A0A554NDB1"/>
<dbReference type="PANTHER" id="PTHR43711">
    <property type="entry name" value="TWO-COMPONENT HISTIDINE KINASE"/>
    <property type="match status" value="1"/>
</dbReference>
<evidence type="ECO:0000313" key="9">
    <source>
        <dbReference type="EMBL" id="TSD15382.1"/>
    </source>
</evidence>
<evidence type="ECO:0000256" key="7">
    <source>
        <dbReference type="SAM" id="MobiDB-lite"/>
    </source>
</evidence>
<dbReference type="Gene3D" id="3.30.565.10">
    <property type="entry name" value="Histidine kinase-like ATPase, C-terminal domain"/>
    <property type="match status" value="1"/>
</dbReference>
<evidence type="ECO:0000256" key="6">
    <source>
        <dbReference type="ARBA" id="ARBA00023012"/>
    </source>
</evidence>
<evidence type="ECO:0000256" key="5">
    <source>
        <dbReference type="ARBA" id="ARBA00022777"/>
    </source>
</evidence>
<keyword evidence="5 9" id="KW-0418">Kinase</keyword>
<sequence>MSDEREARHGDARTTVPIGAFPDPILGYERRAGSLVIVDRNPPFERVFESVPAGATVSEWATTATGADDQSVAELHTALADGRRVDTVLGNGGRADSGAAYRLRTLADTGESEDVDGLLLVTDAGTTRSAEVEVDRIASVISHDLRNPLEVANIHLRAARESGETEHFDQVRQSHDRMERIIRDVLTLARGAHVLDVTADIDIGDVARDAWATVETESASLTVAADLPATDADPDRLQRLFENLFRNAVEHGSTSPPSRAPEDAVERGSTGSRPGVDDAVETGQEVTPPEDGVGVRVGRVEDGFFVADDGVGIPPAERERVFDPGYSTNETGDGTGLGLTIVERIAEAHDWTVSLATGSAGGARFEFRPASTTD</sequence>
<organism evidence="9 10">
    <name type="scientific">Haloglomus irregulare</name>
    <dbReference type="NCBI Taxonomy" id="2234134"/>
    <lineage>
        <taxon>Archaea</taxon>
        <taxon>Methanobacteriati</taxon>
        <taxon>Methanobacteriota</taxon>
        <taxon>Stenosarchaea group</taxon>
        <taxon>Halobacteria</taxon>
        <taxon>Halobacteriales</taxon>
        <taxon>Natronomonadaceae</taxon>
        <taxon>Haloglomus</taxon>
    </lineage>
</organism>
<feature type="region of interest" description="Disordered" evidence="7">
    <location>
        <begin position="308"/>
        <end position="329"/>
    </location>
</feature>
<dbReference type="RefSeq" id="WP_144261221.1">
    <property type="nucleotide sequence ID" value="NZ_QMDX01000002.1"/>
</dbReference>
<dbReference type="Proteomes" id="UP000319894">
    <property type="component" value="Unassembled WGS sequence"/>
</dbReference>
<dbReference type="GO" id="GO:0000155">
    <property type="term" value="F:phosphorelay sensor kinase activity"/>
    <property type="evidence" value="ECO:0007669"/>
    <property type="project" value="InterPro"/>
</dbReference>
<dbReference type="SMART" id="SM00387">
    <property type="entry name" value="HATPase_c"/>
    <property type="match status" value="1"/>
</dbReference>
<dbReference type="SMART" id="SM00388">
    <property type="entry name" value="HisKA"/>
    <property type="match status" value="1"/>
</dbReference>
<protein>
    <recommendedName>
        <fullName evidence="2">histidine kinase</fullName>
        <ecNumber evidence="2">2.7.13.3</ecNumber>
    </recommendedName>
</protein>
<dbReference type="InterPro" id="IPR003661">
    <property type="entry name" value="HisK_dim/P_dom"/>
</dbReference>
<keyword evidence="4" id="KW-0808">Transferase</keyword>
<feature type="region of interest" description="Disordered" evidence="7">
    <location>
        <begin position="250"/>
        <end position="295"/>
    </location>
</feature>
<dbReference type="InterPro" id="IPR005467">
    <property type="entry name" value="His_kinase_dom"/>
</dbReference>
<dbReference type="EC" id="2.7.13.3" evidence="2"/>
<proteinExistence type="predicted"/>
<dbReference type="CDD" id="cd00075">
    <property type="entry name" value="HATPase"/>
    <property type="match status" value="1"/>
</dbReference>
<dbReference type="InterPro" id="IPR003594">
    <property type="entry name" value="HATPase_dom"/>
</dbReference>
<dbReference type="SUPFAM" id="SSF47384">
    <property type="entry name" value="Homodimeric domain of signal transducing histidine kinase"/>
    <property type="match status" value="1"/>
</dbReference>
<name>A0A554NDB1_9EURY</name>
<evidence type="ECO:0000256" key="1">
    <source>
        <dbReference type="ARBA" id="ARBA00000085"/>
    </source>
</evidence>
<dbReference type="InterPro" id="IPR036890">
    <property type="entry name" value="HATPase_C_sf"/>
</dbReference>
<dbReference type="InterPro" id="IPR036097">
    <property type="entry name" value="HisK_dim/P_sf"/>
</dbReference>
<dbReference type="PROSITE" id="PS50109">
    <property type="entry name" value="HIS_KIN"/>
    <property type="match status" value="1"/>
</dbReference>
<dbReference type="InterPro" id="IPR050736">
    <property type="entry name" value="Sensor_HK_Regulatory"/>
</dbReference>
<dbReference type="Pfam" id="PF02518">
    <property type="entry name" value="HATPase_c"/>
    <property type="match status" value="1"/>
</dbReference>
<evidence type="ECO:0000256" key="2">
    <source>
        <dbReference type="ARBA" id="ARBA00012438"/>
    </source>
</evidence>
<dbReference type="Gene3D" id="1.10.287.130">
    <property type="match status" value="1"/>
</dbReference>
<evidence type="ECO:0000256" key="3">
    <source>
        <dbReference type="ARBA" id="ARBA00022553"/>
    </source>
</evidence>